<comment type="caution">
    <text evidence="2">The sequence shown here is derived from an EMBL/GenBank/DDBJ whole genome shotgun (WGS) entry which is preliminary data.</text>
</comment>
<dbReference type="Proteomes" id="UP001055115">
    <property type="component" value="Unassembled WGS sequence"/>
</dbReference>
<reference evidence="2 3" key="1">
    <citation type="submission" date="2022-03" db="EMBL/GenBank/DDBJ databases">
        <title>Genome data of Colletotrichum spp.</title>
        <authorList>
            <person name="Utami Y.D."/>
            <person name="Hiruma K."/>
        </authorList>
    </citation>
    <scope>NUCLEOTIDE SEQUENCE [LARGE SCALE GENOMIC DNA]</scope>
    <source>
        <strain evidence="2 3">MAFF 239500</strain>
    </source>
</reference>
<dbReference type="EMBL" id="BQXU01000014">
    <property type="protein sequence ID" value="GKT45868.1"/>
    <property type="molecule type" value="Genomic_DNA"/>
</dbReference>
<evidence type="ECO:0000313" key="2">
    <source>
        <dbReference type="EMBL" id="GKT45868.1"/>
    </source>
</evidence>
<dbReference type="AlphaFoldDB" id="A0AA37LCH3"/>
<dbReference type="RefSeq" id="XP_049128218.1">
    <property type="nucleotide sequence ID" value="XM_049272261.1"/>
</dbReference>
<gene>
    <name evidence="2" type="ORF">ColSpa_06049</name>
</gene>
<feature type="region of interest" description="Disordered" evidence="1">
    <location>
        <begin position="1"/>
        <end position="24"/>
    </location>
</feature>
<evidence type="ECO:0000256" key="1">
    <source>
        <dbReference type="SAM" id="MobiDB-lite"/>
    </source>
</evidence>
<protein>
    <submittedName>
        <fullName evidence="2">Uncharacterized protein</fullName>
    </submittedName>
</protein>
<proteinExistence type="predicted"/>
<dbReference type="GeneID" id="73326851"/>
<name>A0AA37LCH3_9PEZI</name>
<keyword evidence="3" id="KW-1185">Reference proteome</keyword>
<sequence length="145" mass="15445">MTQIASCANHSPGHRRGPVNPQLMNLTLPIPGSARKKRSARRIAAPGPWLQGWRWARKDDNVTTWPGRWTFGSERRGIGLNAHMRCVCGAGHRAAEAVELEHVAAEGGPGGVEARIGAQDMEVRDGCGCEGSGDVLGEGKTADDV</sequence>
<organism evidence="2 3">
    <name type="scientific">Colletotrichum spaethianum</name>
    <dbReference type="NCBI Taxonomy" id="700344"/>
    <lineage>
        <taxon>Eukaryota</taxon>
        <taxon>Fungi</taxon>
        <taxon>Dikarya</taxon>
        <taxon>Ascomycota</taxon>
        <taxon>Pezizomycotina</taxon>
        <taxon>Sordariomycetes</taxon>
        <taxon>Hypocreomycetidae</taxon>
        <taxon>Glomerellales</taxon>
        <taxon>Glomerellaceae</taxon>
        <taxon>Colletotrichum</taxon>
        <taxon>Colletotrichum spaethianum species complex</taxon>
    </lineage>
</organism>
<accession>A0AA37LCH3</accession>
<evidence type="ECO:0000313" key="3">
    <source>
        <dbReference type="Proteomes" id="UP001055115"/>
    </source>
</evidence>